<dbReference type="OrthoDB" id="9778250at2"/>
<dbReference type="EMBL" id="VUOA01000027">
    <property type="protein sequence ID" value="KAA2236472.1"/>
    <property type="molecule type" value="Genomic_DNA"/>
</dbReference>
<dbReference type="GO" id="GO:0008235">
    <property type="term" value="F:metalloexopeptidase activity"/>
    <property type="evidence" value="ECO:0007669"/>
    <property type="project" value="InterPro"/>
</dbReference>
<gene>
    <name evidence="4" type="ORF">F0L46_15135</name>
</gene>
<dbReference type="Pfam" id="PF04389">
    <property type="entry name" value="Peptidase_M28"/>
    <property type="match status" value="1"/>
</dbReference>
<feature type="compositionally biased region" description="Polar residues" evidence="1">
    <location>
        <begin position="150"/>
        <end position="160"/>
    </location>
</feature>
<dbReference type="InterPro" id="IPR045175">
    <property type="entry name" value="M28_fam"/>
</dbReference>
<keyword evidence="4" id="KW-0378">Hydrolase</keyword>
<protein>
    <submittedName>
        <fullName evidence="4">M20/M25/M40 family metallo-hydrolase</fullName>
    </submittedName>
</protein>
<organism evidence="4 5">
    <name type="scientific">Salinarimonas soli</name>
    <dbReference type="NCBI Taxonomy" id="1638099"/>
    <lineage>
        <taxon>Bacteria</taxon>
        <taxon>Pseudomonadati</taxon>
        <taxon>Pseudomonadota</taxon>
        <taxon>Alphaproteobacteria</taxon>
        <taxon>Hyphomicrobiales</taxon>
        <taxon>Salinarimonadaceae</taxon>
        <taxon>Salinarimonas</taxon>
    </lineage>
</organism>
<evidence type="ECO:0000259" key="2">
    <source>
        <dbReference type="Pfam" id="PF02225"/>
    </source>
</evidence>
<evidence type="ECO:0000313" key="5">
    <source>
        <dbReference type="Proteomes" id="UP000323142"/>
    </source>
</evidence>
<sequence>MARYTTVTAKEPLLLFSYLKHKNIASIVALAAAFVGLNWTPAYASDEGAMVHVRSFDDIAKANEGHRAAGSAGYDASAEYVARTLQAAGYEVRMEEFSFPFFEERSPPTLSLVAPNNGPSIALGDIQTLRRSGTGQVVGGLSPVDLDLNEGTTPTASTSGCEPEDFRGFGAGRVALLRRGTCTFQVKVDNAVAAGAAAVVVMNEGTPGRLDRFSGVLPTAAAIPVVAISFEQGRALASRTGAQVSVKVDAAVGTRTTRNVLADTRIGHPDEVVVVGAHLDSVREGPGMNDNASGSAAVLQAAVRLARSNVSVRHHVRFAFWSAEELGLLGSKHHVAQLSDVEREAMRLYINLDMVGSRNFGRFIYSSPQSSQGLYPVALAALREHFRQRDLPFEERMVGGRQRTASDDASFAARGIPTLGLYTGAGERKNDAQGALFGGAVGQPFDACYHQACDTTDNVEGTVLNDMSEALFAALIASAAPDMGAKQPNVP</sequence>
<evidence type="ECO:0000256" key="1">
    <source>
        <dbReference type="SAM" id="MobiDB-lite"/>
    </source>
</evidence>
<dbReference type="PANTHER" id="PTHR12147">
    <property type="entry name" value="METALLOPEPTIDASE M28 FAMILY MEMBER"/>
    <property type="match status" value="1"/>
</dbReference>
<dbReference type="Gene3D" id="3.50.30.30">
    <property type="match status" value="1"/>
</dbReference>
<proteinExistence type="predicted"/>
<dbReference type="InterPro" id="IPR003137">
    <property type="entry name" value="PA_domain"/>
</dbReference>
<dbReference type="Proteomes" id="UP000323142">
    <property type="component" value="Unassembled WGS sequence"/>
</dbReference>
<keyword evidence="5" id="KW-1185">Reference proteome</keyword>
<reference evidence="4 5" key="1">
    <citation type="submission" date="2019-09" db="EMBL/GenBank/DDBJ databases">
        <title>Salinarimonas rosea gen. nov., sp. nov., a new member of the a-2 subgroup of the Proteobacteria.</title>
        <authorList>
            <person name="Liu J."/>
        </authorList>
    </citation>
    <scope>NUCLEOTIDE SEQUENCE [LARGE SCALE GENOMIC DNA]</scope>
    <source>
        <strain evidence="4 5">BN140002</strain>
    </source>
</reference>
<accession>A0A5B2VDI1</accession>
<feature type="domain" description="PA" evidence="2">
    <location>
        <begin position="157"/>
        <end position="236"/>
    </location>
</feature>
<comment type="caution">
    <text evidence="4">The sequence shown here is derived from an EMBL/GenBank/DDBJ whole genome shotgun (WGS) entry which is preliminary data.</text>
</comment>
<reference evidence="4 5" key="2">
    <citation type="submission" date="2019-09" db="EMBL/GenBank/DDBJ databases">
        <authorList>
            <person name="Jin C."/>
        </authorList>
    </citation>
    <scope>NUCLEOTIDE SEQUENCE [LARGE SCALE GENOMIC DNA]</scope>
    <source>
        <strain evidence="4 5">BN140002</strain>
    </source>
</reference>
<dbReference type="AlphaFoldDB" id="A0A5B2VDI1"/>
<dbReference type="Pfam" id="PF02225">
    <property type="entry name" value="PA"/>
    <property type="match status" value="1"/>
</dbReference>
<feature type="region of interest" description="Disordered" evidence="1">
    <location>
        <begin position="141"/>
        <end position="164"/>
    </location>
</feature>
<feature type="domain" description="Peptidase M28" evidence="3">
    <location>
        <begin position="259"/>
        <end position="473"/>
    </location>
</feature>
<dbReference type="GO" id="GO:0006508">
    <property type="term" value="P:proteolysis"/>
    <property type="evidence" value="ECO:0007669"/>
    <property type="project" value="InterPro"/>
</dbReference>
<dbReference type="PANTHER" id="PTHR12147:SF26">
    <property type="entry name" value="PEPTIDASE M28 DOMAIN-CONTAINING PROTEIN"/>
    <property type="match status" value="1"/>
</dbReference>
<dbReference type="InterPro" id="IPR046450">
    <property type="entry name" value="PA_dom_sf"/>
</dbReference>
<dbReference type="SUPFAM" id="SSF53187">
    <property type="entry name" value="Zn-dependent exopeptidases"/>
    <property type="match status" value="1"/>
</dbReference>
<evidence type="ECO:0000259" key="3">
    <source>
        <dbReference type="Pfam" id="PF04389"/>
    </source>
</evidence>
<dbReference type="Gene3D" id="3.40.630.10">
    <property type="entry name" value="Zn peptidases"/>
    <property type="match status" value="1"/>
</dbReference>
<name>A0A5B2VDI1_9HYPH</name>
<dbReference type="InterPro" id="IPR007484">
    <property type="entry name" value="Peptidase_M28"/>
</dbReference>
<dbReference type="SUPFAM" id="SSF52025">
    <property type="entry name" value="PA domain"/>
    <property type="match status" value="1"/>
</dbReference>
<evidence type="ECO:0000313" key="4">
    <source>
        <dbReference type="EMBL" id="KAA2236472.1"/>
    </source>
</evidence>